<evidence type="ECO:0000313" key="1">
    <source>
        <dbReference type="EMBL" id="CAF99876.1"/>
    </source>
</evidence>
<organism evidence="1">
    <name type="scientific">Tetraodon nigroviridis</name>
    <name type="common">Spotted green pufferfish</name>
    <name type="synonym">Chelonodon nigroviridis</name>
    <dbReference type="NCBI Taxonomy" id="99883"/>
    <lineage>
        <taxon>Eukaryota</taxon>
        <taxon>Metazoa</taxon>
        <taxon>Chordata</taxon>
        <taxon>Craniata</taxon>
        <taxon>Vertebrata</taxon>
        <taxon>Euteleostomi</taxon>
        <taxon>Actinopterygii</taxon>
        <taxon>Neopterygii</taxon>
        <taxon>Teleostei</taxon>
        <taxon>Neoteleostei</taxon>
        <taxon>Acanthomorphata</taxon>
        <taxon>Eupercaria</taxon>
        <taxon>Tetraodontiformes</taxon>
        <taxon>Tetradontoidea</taxon>
        <taxon>Tetraodontidae</taxon>
        <taxon>Tetraodon</taxon>
    </lineage>
</organism>
<accession>Q4SHK6</accession>
<gene>
    <name evidence="1" type="ORF">GSTENG00018108001</name>
</gene>
<dbReference type="KEGG" id="tng:GSTEN00018108G001"/>
<proteinExistence type="predicted"/>
<dbReference type="EMBL" id="CAAE01014581">
    <property type="protein sequence ID" value="CAF99876.1"/>
    <property type="molecule type" value="Genomic_DNA"/>
</dbReference>
<comment type="caution">
    <text evidence="1">The sequence shown here is derived from an EMBL/GenBank/DDBJ whole genome shotgun (WGS) entry which is preliminary data.</text>
</comment>
<sequence>MAPKQDPKPKFQEGLWAKNELAIAGKGAGLLLLTPPLFHENSLLLGGRVPLTAQQSIIGRNHF</sequence>
<reference evidence="1" key="2">
    <citation type="submission" date="2004-02" db="EMBL/GenBank/DDBJ databases">
        <authorList>
            <consortium name="Genoscope"/>
            <consortium name="Whitehead Institute Centre for Genome Research"/>
        </authorList>
    </citation>
    <scope>NUCLEOTIDE SEQUENCE</scope>
</reference>
<reference evidence="1" key="1">
    <citation type="journal article" date="2004" name="Nature">
        <title>Genome duplication in the teleost fish Tetraodon nigroviridis reveals the early vertebrate proto-karyotype.</title>
        <authorList>
            <person name="Jaillon O."/>
            <person name="Aury J.-M."/>
            <person name="Brunet F."/>
            <person name="Petit J.-L."/>
            <person name="Stange-Thomann N."/>
            <person name="Mauceli E."/>
            <person name="Bouneau L."/>
            <person name="Fischer C."/>
            <person name="Ozouf-Costaz C."/>
            <person name="Bernot A."/>
            <person name="Nicaud S."/>
            <person name="Jaffe D."/>
            <person name="Fisher S."/>
            <person name="Lutfalla G."/>
            <person name="Dossat C."/>
            <person name="Segurens B."/>
            <person name="Dasilva C."/>
            <person name="Salanoubat M."/>
            <person name="Levy M."/>
            <person name="Boudet N."/>
            <person name="Castellano S."/>
            <person name="Anthouard V."/>
            <person name="Jubin C."/>
            <person name="Castelli V."/>
            <person name="Katinka M."/>
            <person name="Vacherie B."/>
            <person name="Biemont C."/>
            <person name="Skalli Z."/>
            <person name="Cattolico L."/>
            <person name="Poulain J."/>
            <person name="De Berardinis V."/>
            <person name="Cruaud C."/>
            <person name="Duprat S."/>
            <person name="Brottier P."/>
            <person name="Coutanceau J.-P."/>
            <person name="Gouzy J."/>
            <person name="Parra G."/>
            <person name="Lardier G."/>
            <person name="Chapple C."/>
            <person name="McKernan K.J."/>
            <person name="McEwan P."/>
            <person name="Bosak S."/>
            <person name="Kellis M."/>
            <person name="Volff J.-N."/>
            <person name="Guigo R."/>
            <person name="Zody M.C."/>
            <person name="Mesirov J."/>
            <person name="Lindblad-Toh K."/>
            <person name="Birren B."/>
            <person name="Nusbaum C."/>
            <person name="Kahn D."/>
            <person name="Robinson-Rechavi M."/>
            <person name="Laudet V."/>
            <person name="Schachter V."/>
            <person name="Quetier F."/>
            <person name="Saurin W."/>
            <person name="Scarpelli C."/>
            <person name="Wincker P."/>
            <person name="Lander E.S."/>
            <person name="Weissenbach J."/>
            <person name="Roest Crollius H."/>
        </authorList>
    </citation>
    <scope>NUCLEOTIDE SEQUENCE [LARGE SCALE GENOMIC DNA]</scope>
</reference>
<dbReference type="AlphaFoldDB" id="Q4SHK6"/>
<protein>
    <submittedName>
        <fullName evidence="1">(spotted green pufferfish) hypothetical protein</fullName>
    </submittedName>
</protein>
<name>Q4SHK6_TETNG</name>